<dbReference type="Gene3D" id="3.40.980.10">
    <property type="entry name" value="MoaB/Mog-like domain"/>
    <property type="match status" value="1"/>
</dbReference>
<dbReference type="RefSeq" id="WP_251932488.1">
    <property type="nucleotide sequence ID" value="NZ_CP098747.1"/>
</dbReference>
<dbReference type="Proteomes" id="UP001056291">
    <property type="component" value="Chromosome"/>
</dbReference>
<dbReference type="InterPro" id="IPR012184">
    <property type="entry name" value="Bifunc_Mopterin-bd"/>
</dbReference>
<dbReference type="CDD" id="cd03522">
    <property type="entry name" value="MoeA_like"/>
    <property type="match status" value="1"/>
</dbReference>
<dbReference type="PANTHER" id="PTHR43777">
    <property type="entry name" value="MOLYBDENUM COFACTOR CYTIDYLYLTRANSFERASE"/>
    <property type="match status" value="1"/>
</dbReference>
<feature type="domain" description="MobA-like NTP transferase" evidence="2">
    <location>
        <begin position="349"/>
        <end position="511"/>
    </location>
</feature>
<dbReference type="InterPro" id="IPR036425">
    <property type="entry name" value="MoaB/Mog-like_dom_sf"/>
</dbReference>
<proteinExistence type="predicted"/>
<protein>
    <submittedName>
        <fullName evidence="3">Molybdopterin-binding/glycosyltransferase family 2 protein</fullName>
    </submittedName>
</protein>
<dbReference type="Pfam" id="PF12804">
    <property type="entry name" value="NTP_transf_3"/>
    <property type="match status" value="1"/>
</dbReference>
<keyword evidence="1" id="KW-0460">Magnesium</keyword>
<keyword evidence="4" id="KW-1185">Reference proteome</keyword>
<dbReference type="SUPFAM" id="SSF53448">
    <property type="entry name" value="Nucleotide-diphospho-sugar transferases"/>
    <property type="match status" value="1"/>
</dbReference>
<dbReference type="Gene3D" id="3.90.550.10">
    <property type="entry name" value="Spore Coat Polysaccharide Biosynthesis Protein SpsA, Chain A"/>
    <property type="match status" value="1"/>
</dbReference>
<evidence type="ECO:0000259" key="2">
    <source>
        <dbReference type="Pfam" id="PF12804"/>
    </source>
</evidence>
<organism evidence="3 4">
    <name type="scientific">Sneathiella marina</name>
    <dbReference type="NCBI Taxonomy" id="2950108"/>
    <lineage>
        <taxon>Bacteria</taxon>
        <taxon>Pseudomonadati</taxon>
        <taxon>Pseudomonadota</taxon>
        <taxon>Alphaproteobacteria</taxon>
        <taxon>Sneathiellales</taxon>
        <taxon>Sneathiellaceae</taxon>
        <taxon>Sneathiella</taxon>
    </lineage>
</organism>
<dbReference type="InterPro" id="IPR025877">
    <property type="entry name" value="MobA-like_NTP_Trfase"/>
</dbReference>
<dbReference type="CDD" id="cd04182">
    <property type="entry name" value="GT_2_like_f"/>
    <property type="match status" value="1"/>
</dbReference>
<evidence type="ECO:0000256" key="1">
    <source>
        <dbReference type="ARBA" id="ARBA00022842"/>
    </source>
</evidence>
<dbReference type="EMBL" id="CP098747">
    <property type="protein sequence ID" value="USG59718.1"/>
    <property type="molecule type" value="Genomic_DNA"/>
</dbReference>
<evidence type="ECO:0000313" key="4">
    <source>
        <dbReference type="Proteomes" id="UP001056291"/>
    </source>
</evidence>
<reference evidence="3" key="1">
    <citation type="submission" date="2022-06" db="EMBL/GenBank/DDBJ databases">
        <title>Sneathiella actinostolidae sp. nov., isolated from a sea anemonein the Western Pacific Ocean.</title>
        <authorList>
            <person name="Wei M.J."/>
        </authorList>
    </citation>
    <scope>NUCLEOTIDE SEQUENCE</scope>
    <source>
        <strain evidence="3">PHK-P5</strain>
    </source>
</reference>
<dbReference type="PANTHER" id="PTHR43777:SF1">
    <property type="entry name" value="MOLYBDENUM COFACTOR CYTIDYLYLTRANSFERASE"/>
    <property type="match status" value="1"/>
</dbReference>
<dbReference type="InterPro" id="IPR029044">
    <property type="entry name" value="Nucleotide-diphossugar_trans"/>
</dbReference>
<evidence type="ECO:0000313" key="3">
    <source>
        <dbReference type="EMBL" id="USG59718.1"/>
    </source>
</evidence>
<dbReference type="PIRSF" id="PIRSF036626">
    <property type="entry name" value="MPTBd_MobAlike"/>
    <property type="match status" value="1"/>
</dbReference>
<accession>A0ABY4VY19</accession>
<name>A0ABY4VY19_9PROT</name>
<gene>
    <name evidence="3" type="ORF">NBZ79_11050</name>
</gene>
<dbReference type="SUPFAM" id="SSF53218">
    <property type="entry name" value="Molybdenum cofactor biosynthesis proteins"/>
    <property type="match status" value="1"/>
</dbReference>
<sequence>MIFGRLPIDEAEGAILAHAVDTGDGKLLRKGHIVSAADIAGLKANNIANVLAARLEPGDMAENDAAKAIGDALTGAHITVKPPFTGRANLFSSDHGVVRLNEDLLHKINHVDESLTIATMANHDMVSPEQMLATIKIIPFAAEKRNVDKILDIIAQSAEPLIDIAPFQQRKIGVISTKLPQTRASVISKSEKILEDRLISCQNRIQERLTLDHHETELAGGITHLMNSGCDMVLIFGASAITDRKDVVPTAILETGGVIDHFGMPVDPGNLLLLGHNGPVDIIGLPGCTRSPKLNGFDWVLQRRLARIDVTASDIMAMGSGGLLKEISSRPQPRNIAPSLLENKSVAILILAAGQSRRMGRDNKLLAEIDGKPMFRHVAEQALNSTASGVFAVTGHERDKIEKVIEDLDIKTFHNPDFAEGLSSSLKTGFRALSKQYDGILVCLGDMPFVKAELFNQLINAFDVEEGRSIIVPTYQGKRGNPVLIASLFAADVTRVTGDIGAKSLIAENEHVVFNLDINAKSIFTDIDTPEALVNLQQRKDVAL</sequence>